<proteinExistence type="inferred from homology"/>
<evidence type="ECO:0000259" key="4">
    <source>
        <dbReference type="Pfam" id="PF00248"/>
    </source>
</evidence>
<reference evidence="5 6" key="1">
    <citation type="submission" date="2017-05" db="EMBL/GenBank/DDBJ databases">
        <title>Functional genome analysis of Paenibacillus pasadenensis strain R16: insights on endophytic life style and antifungal activity.</title>
        <authorList>
            <person name="Passera A."/>
            <person name="Marcolungo L."/>
            <person name="Casati P."/>
            <person name="Brasca M."/>
            <person name="Quaglino F."/>
            <person name="Delledonne M."/>
        </authorList>
    </citation>
    <scope>NUCLEOTIDE SEQUENCE [LARGE SCALE GENOMIC DNA]</scope>
    <source>
        <strain evidence="5 6">R16</strain>
    </source>
</reference>
<dbReference type="CDD" id="cd19074">
    <property type="entry name" value="Aldo_ket_red_shaker-like"/>
    <property type="match status" value="1"/>
</dbReference>
<dbReference type="PANTHER" id="PTHR43150">
    <property type="entry name" value="HYPERKINETIC, ISOFORM M"/>
    <property type="match status" value="1"/>
</dbReference>
<dbReference type="Gene3D" id="3.20.20.100">
    <property type="entry name" value="NADP-dependent oxidoreductase domain"/>
    <property type="match status" value="1"/>
</dbReference>
<keyword evidence="6" id="KW-1185">Reference proteome</keyword>
<dbReference type="InterPro" id="IPR005399">
    <property type="entry name" value="K_chnl_volt-dep_bsu_KCNAB-rel"/>
</dbReference>
<dbReference type="PANTHER" id="PTHR43150:SF2">
    <property type="entry name" value="HYPERKINETIC, ISOFORM M"/>
    <property type="match status" value="1"/>
</dbReference>
<protein>
    <submittedName>
        <fullName evidence="5">Voltage-gated potassium channel beta subunit</fullName>
    </submittedName>
</protein>
<keyword evidence="3" id="KW-0560">Oxidoreductase</keyword>
<evidence type="ECO:0000313" key="5">
    <source>
        <dbReference type="EMBL" id="PLT45446.1"/>
    </source>
</evidence>
<dbReference type="InterPro" id="IPR023210">
    <property type="entry name" value="NADP_OxRdtase_dom"/>
</dbReference>
<comment type="similarity">
    <text evidence="1">Belongs to the shaker potassium channel beta subunit family.</text>
</comment>
<dbReference type="OrthoDB" id="9773828at2"/>
<dbReference type="FunFam" id="3.20.20.100:FF:000004">
    <property type="entry name" value="Oxidoreductase, aldo/keto reductase"/>
    <property type="match status" value="1"/>
</dbReference>
<dbReference type="EMBL" id="NFEZ01000004">
    <property type="protein sequence ID" value="PLT45446.1"/>
    <property type="molecule type" value="Genomic_DNA"/>
</dbReference>
<feature type="domain" description="NADP-dependent oxidoreductase" evidence="4">
    <location>
        <begin position="15"/>
        <end position="312"/>
    </location>
</feature>
<organism evidence="5 6">
    <name type="scientific">Paenibacillus pasadenensis</name>
    <dbReference type="NCBI Taxonomy" id="217090"/>
    <lineage>
        <taxon>Bacteria</taxon>
        <taxon>Bacillati</taxon>
        <taxon>Bacillota</taxon>
        <taxon>Bacilli</taxon>
        <taxon>Bacillales</taxon>
        <taxon>Paenibacillaceae</taxon>
        <taxon>Paenibacillus</taxon>
    </lineage>
</organism>
<dbReference type="Proteomes" id="UP000234789">
    <property type="component" value="Unassembled WGS sequence"/>
</dbReference>
<keyword evidence="5" id="KW-0813">Transport</keyword>
<dbReference type="AlphaFoldDB" id="A0A2N5N515"/>
<dbReference type="GO" id="GO:0016491">
    <property type="term" value="F:oxidoreductase activity"/>
    <property type="evidence" value="ECO:0007669"/>
    <property type="project" value="UniProtKB-KW"/>
</dbReference>
<dbReference type="RefSeq" id="WP_028599587.1">
    <property type="nucleotide sequence ID" value="NZ_BIMM01000002.1"/>
</dbReference>
<dbReference type="SUPFAM" id="SSF51430">
    <property type="entry name" value="NAD(P)-linked oxidoreductase"/>
    <property type="match status" value="1"/>
</dbReference>
<evidence type="ECO:0000256" key="2">
    <source>
        <dbReference type="ARBA" id="ARBA00022857"/>
    </source>
</evidence>
<gene>
    <name evidence="5" type="ORF">B8V81_3877</name>
</gene>
<keyword evidence="2" id="KW-0521">NADP</keyword>
<keyword evidence="5" id="KW-0407">Ion channel</keyword>
<evidence type="ECO:0000313" key="6">
    <source>
        <dbReference type="Proteomes" id="UP000234789"/>
    </source>
</evidence>
<evidence type="ECO:0000256" key="1">
    <source>
        <dbReference type="ARBA" id="ARBA00006515"/>
    </source>
</evidence>
<dbReference type="GO" id="GO:0034220">
    <property type="term" value="P:monoatomic ion transmembrane transport"/>
    <property type="evidence" value="ECO:0007669"/>
    <property type="project" value="UniProtKB-KW"/>
</dbReference>
<keyword evidence="5" id="KW-0406">Ion transport</keyword>
<dbReference type="InterPro" id="IPR036812">
    <property type="entry name" value="NAD(P)_OxRdtase_dom_sf"/>
</dbReference>
<comment type="caution">
    <text evidence="5">The sequence shown here is derived from an EMBL/GenBank/DDBJ whole genome shotgun (WGS) entry which is preliminary data.</text>
</comment>
<dbReference type="Pfam" id="PF00248">
    <property type="entry name" value="Aldo_ket_red"/>
    <property type="match status" value="1"/>
</dbReference>
<accession>A0A2N5N515</accession>
<evidence type="ECO:0000256" key="3">
    <source>
        <dbReference type="ARBA" id="ARBA00023002"/>
    </source>
</evidence>
<sequence length="323" mass="35586">MKYRAIGKSGLKVSEIGLGSWLTYGSVTAEETAKACIDKAYELGINFFDTSNSYEGAEEVLGRALKAYRRSTYVLATKVFFPQGRGPNERGLSRKHIMEQCEASLKRLNTDYIDLYQCHRFDDTTPIEETLRALDDLTAQGKILYAGVSEWSAEQIKSAAAIGKQLNLRPLISNQPIYNLFERYIEKEGVIQQCEEAGLGQVVFSPLAQGVLTGKYKPGQGIPQNSRAANNQTNGVINSYLREDVLACTAKLEALASELGASLSQFSLAWVLRQPNVSSAINGSSRPSQLEENIKALDLVLTDDVLQRTEEILSEVSGFAPMR</sequence>
<dbReference type="GO" id="GO:0005829">
    <property type="term" value="C:cytosol"/>
    <property type="evidence" value="ECO:0007669"/>
    <property type="project" value="UniProtKB-ARBA"/>
</dbReference>
<name>A0A2N5N515_9BACL</name>